<evidence type="ECO:0000256" key="4">
    <source>
        <dbReference type="PROSITE-ProRule" id="PRU00433"/>
    </source>
</evidence>
<evidence type="ECO:0000313" key="9">
    <source>
        <dbReference type="Proteomes" id="UP000244338"/>
    </source>
</evidence>
<dbReference type="AlphaFoldDB" id="A0A2R6Y2D1"/>
<accession>A0A2R6Y2D1</accession>
<keyword evidence="6" id="KW-1133">Transmembrane helix</keyword>
<evidence type="ECO:0000256" key="5">
    <source>
        <dbReference type="SAM" id="MobiDB-lite"/>
    </source>
</evidence>
<organism evidence="8 9">
    <name type="scientific">Candidatus Carbonibacillus altaicus</name>
    <dbReference type="NCBI Taxonomy" id="2163959"/>
    <lineage>
        <taxon>Bacteria</taxon>
        <taxon>Bacillati</taxon>
        <taxon>Bacillota</taxon>
        <taxon>Bacilli</taxon>
        <taxon>Bacillales</taxon>
        <taxon>Candidatus Carbonibacillus</taxon>
    </lineage>
</organism>
<evidence type="ECO:0000259" key="7">
    <source>
        <dbReference type="PROSITE" id="PS51007"/>
    </source>
</evidence>
<dbReference type="GO" id="GO:0046872">
    <property type="term" value="F:metal ion binding"/>
    <property type="evidence" value="ECO:0007669"/>
    <property type="project" value="UniProtKB-KW"/>
</dbReference>
<dbReference type="Proteomes" id="UP000244338">
    <property type="component" value="Unassembled WGS sequence"/>
</dbReference>
<evidence type="ECO:0000256" key="6">
    <source>
        <dbReference type="SAM" id="Phobius"/>
    </source>
</evidence>
<keyword evidence="1 4" id="KW-0349">Heme</keyword>
<dbReference type="PANTHER" id="PTHR35008:SF4">
    <property type="entry name" value="BLL4482 PROTEIN"/>
    <property type="match status" value="1"/>
</dbReference>
<dbReference type="InterPro" id="IPR036909">
    <property type="entry name" value="Cyt_c-like_dom_sf"/>
</dbReference>
<keyword evidence="3 4" id="KW-0408">Iron</keyword>
<keyword evidence="6" id="KW-0472">Membrane</keyword>
<dbReference type="GO" id="GO:0009055">
    <property type="term" value="F:electron transfer activity"/>
    <property type="evidence" value="ECO:0007669"/>
    <property type="project" value="InterPro"/>
</dbReference>
<dbReference type="InterPro" id="IPR009056">
    <property type="entry name" value="Cyt_c-like_dom"/>
</dbReference>
<dbReference type="SUPFAM" id="SSF46626">
    <property type="entry name" value="Cytochrome c"/>
    <property type="match status" value="2"/>
</dbReference>
<name>A0A2R6Y2D1_9BACL</name>
<gene>
    <name evidence="8" type="ORF">BSOLF_2630</name>
</gene>
<reference evidence="9" key="1">
    <citation type="journal article" date="2018" name="Sci. Rep.">
        <title>Lignite coal burning seam in the remote Altai Mountains harbors a hydrogen-driven thermophilic microbial community.</title>
        <authorList>
            <person name="Kadnikov V.V."/>
            <person name="Mardanov A.V."/>
            <person name="Ivasenko D.A."/>
            <person name="Antsiferov D.V."/>
            <person name="Beletsky A.V."/>
            <person name="Karnachuk O.V."/>
            <person name="Ravin N.V."/>
        </authorList>
    </citation>
    <scope>NUCLEOTIDE SEQUENCE [LARGE SCALE GENOMIC DNA]</scope>
</reference>
<dbReference type="EMBL" id="PEBX01000018">
    <property type="protein sequence ID" value="PTQ56828.1"/>
    <property type="molecule type" value="Genomic_DNA"/>
</dbReference>
<feature type="domain" description="Cytochrome c" evidence="7">
    <location>
        <begin position="181"/>
        <end position="270"/>
    </location>
</feature>
<dbReference type="Gene3D" id="1.10.760.10">
    <property type="entry name" value="Cytochrome c-like domain"/>
    <property type="match status" value="2"/>
</dbReference>
<dbReference type="InterPro" id="IPR051459">
    <property type="entry name" value="Cytochrome_c-type_DH"/>
</dbReference>
<comment type="caution">
    <text evidence="8">The sequence shown here is derived from an EMBL/GenBank/DDBJ whole genome shotgun (WGS) entry which is preliminary data.</text>
</comment>
<dbReference type="Pfam" id="PF21342">
    <property type="entry name" value="SoxA-TsdA_cyt-c"/>
    <property type="match status" value="1"/>
</dbReference>
<feature type="region of interest" description="Disordered" evidence="5">
    <location>
        <begin position="269"/>
        <end position="292"/>
    </location>
</feature>
<feature type="transmembrane region" description="Helical" evidence="6">
    <location>
        <begin position="7"/>
        <end position="24"/>
    </location>
</feature>
<keyword evidence="6" id="KW-0812">Transmembrane</keyword>
<feature type="domain" description="Cytochrome c" evidence="7">
    <location>
        <begin position="60"/>
        <end position="156"/>
    </location>
</feature>
<proteinExistence type="predicted"/>
<dbReference type="PROSITE" id="PS51007">
    <property type="entry name" value="CYTC"/>
    <property type="match status" value="2"/>
</dbReference>
<dbReference type="PANTHER" id="PTHR35008">
    <property type="entry name" value="BLL4482 PROTEIN-RELATED"/>
    <property type="match status" value="1"/>
</dbReference>
<protein>
    <submittedName>
        <fullName evidence="8">Cytochrome c family protein</fullName>
    </submittedName>
</protein>
<keyword evidence="2 4" id="KW-0479">Metal-binding</keyword>
<sequence length="344" mass="37195">MGKLGKIPLYLGIALVLIFGYVGWKAIAENPHQTVPVLSQLDTMPKVPSLKDVPPGEKGESIKRGYEYFVNTAVALPEHVGNKLSCASCHADGGTGPSLNLVGIQTVFPQYNSRSGTDIVLEDRIQQCFDRSMSGASPAKDSQIMKDMVAYLEYISENVPKDLEKRTWVPKLALGGPLPTPNLANGEKLFSQSCAACHGVNGEGSQYGPTVGPALWGPDSFNIGAGMARVRTAAGYIQKYMPKMTMGYRAPGTLSTQEAVDLAAYILSHPRPDRPQPNAATANGEDSWVNDYPKGEQPDDIAYFNKALLEIGADKDPNLPWYTAYAQRAIEAYKAKEAKEAANK</sequence>
<dbReference type="GO" id="GO:0020037">
    <property type="term" value="F:heme binding"/>
    <property type="evidence" value="ECO:0007669"/>
    <property type="project" value="InterPro"/>
</dbReference>
<evidence type="ECO:0000256" key="2">
    <source>
        <dbReference type="ARBA" id="ARBA00022723"/>
    </source>
</evidence>
<evidence type="ECO:0000256" key="1">
    <source>
        <dbReference type="ARBA" id="ARBA00022617"/>
    </source>
</evidence>
<evidence type="ECO:0000256" key="3">
    <source>
        <dbReference type="ARBA" id="ARBA00023004"/>
    </source>
</evidence>
<dbReference type="Pfam" id="PF00034">
    <property type="entry name" value="Cytochrom_C"/>
    <property type="match status" value="1"/>
</dbReference>
<evidence type="ECO:0000313" key="8">
    <source>
        <dbReference type="EMBL" id="PTQ56828.1"/>
    </source>
</evidence>